<name>A0A454TKE6_9RALS</name>
<sequence length="235" mass="25308">MTISISMVGLNRNEQSARKRYSTLTHKAHGRTTIQASSSEGHDTACAAARKRRTQAAPANGRAPARRKPLRSPVGSQYSRDDPLESDGEHRHPMQSLNGGRMGRATANHANHPQRAAGPGSRFSSPAAAPGIPVSGRTRAGRACAMTHGRPTGTMQRMPRRSEHPRPRTLEVRISRAGIGLAPASTTGGDHDSSHFLVSLAFSIVGPVPLMEYRHRPLLQKITSRVTPALQCSSR</sequence>
<comment type="caution">
    <text evidence="2">The sequence shown here is derived from an EMBL/GenBank/DDBJ whole genome shotgun (WGS) entry which is preliminary data.</text>
</comment>
<proteinExistence type="predicted"/>
<gene>
    <name evidence="2" type="ORF">EGA29_22205</name>
</gene>
<accession>A0A454TKE6</accession>
<evidence type="ECO:0000313" key="2">
    <source>
        <dbReference type="EMBL" id="RNM02250.1"/>
    </source>
</evidence>
<organism evidence="2 3">
    <name type="scientific">Ralstonia pseudosolanacearum</name>
    <dbReference type="NCBI Taxonomy" id="1310165"/>
    <lineage>
        <taxon>Bacteria</taxon>
        <taxon>Pseudomonadati</taxon>
        <taxon>Pseudomonadota</taxon>
        <taxon>Betaproteobacteria</taxon>
        <taxon>Burkholderiales</taxon>
        <taxon>Burkholderiaceae</taxon>
        <taxon>Ralstonia</taxon>
        <taxon>Ralstonia solanacearum species complex</taxon>
    </lineage>
</organism>
<feature type="region of interest" description="Disordered" evidence="1">
    <location>
        <begin position="23"/>
        <end position="169"/>
    </location>
</feature>
<feature type="compositionally biased region" description="Basic and acidic residues" evidence="1">
    <location>
        <begin position="160"/>
        <end position="169"/>
    </location>
</feature>
<dbReference type="EMBL" id="RJTL01000048">
    <property type="protein sequence ID" value="RNM02250.1"/>
    <property type="molecule type" value="Genomic_DNA"/>
</dbReference>
<reference evidence="2 3" key="1">
    <citation type="submission" date="2018-10" db="EMBL/GenBank/DDBJ databases">
        <title>Draft Genome Sequence of Ralstonia pseudosolanacearum (R. solanacearum phylotype I) Strain Tg03 Isolated from Luffa cylindrica in China.</title>
        <authorList>
            <person name="Yuan G.-Q."/>
            <person name="Li Q.-Q."/>
            <person name="Zhang Y.-W."/>
        </authorList>
    </citation>
    <scope>NUCLEOTIDE SEQUENCE [LARGE SCALE GENOMIC DNA]</scope>
    <source>
        <strain evidence="2 3">Tg03</strain>
    </source>
</reference>
<evidence type="ECO:0000313" key="3">
    <source>
        <dbReference type="Proteomes" id="UP000271222"/>
    </source>
</evidence>
<protein>
    <submittedName>
        <fullName evidence="2">Uncharacterized protein</fullName>
    </submittedName>
</protein>
<feature type="compositionally biased region" description="Basic and acidic residues" evidence="1">
    <location>
        <begin position="79"/>
        <end position="92"/>
    </location>
</feature>
<evidence type="ECO:0000256" key="1">
    <source>
        <dbReference type="SAM" id="MobiDB-lite"/>
    </source>
</evidence>
<dbReference type="AlphaFoldDB" id="A0A454TKE6"/>
<dbReference type="Proteomes" id="UP000271222">
    <property type="component" value="Unassembled WGS sequence"/>
</dbReference>